<evidence type="ECO:0000313" key="2">
    <source>
        <dbReference type="EMBL" id="OIJ09460.1"/>
    </source>
</evidence>
<dbReference type="AlphaFoldDB" id="A0A1S2LB47"/>
<reference evidence="2 3" key="1">
    <citation type="submission" date="2016-10" db="EMBL/GenBank/DDBJ databases">
        <title>Draft genome sequences of four alkaliphilic bacteria belonging to the Anaerobacillus genus.</title>
        <authorList>
            <person name="Bassil N.M."/>
            <person name="Lloyd J.R."/>
        </authorList>
    </citation>
    <scope>NUCLEOTIDE SEQUENCE [LARGE SCALE GENOMIC DNA]</scope>
    <source>
        <strain evidence="2 3">DSM 15340</strain>
    </source>
</reference>
<proteinExistence type="predicted"/>
<evidence type="ECO:0000256" key="1">
    <source>
        <dbReference type="SAM" id="Phobius"/>
    </source>
</evidence>
<evidence type="ECO:0008006" key="4">
    <source>
        <dbReference type="Google" id="ProtNLM"/>
    </source>
</evidence>
<feature type="transmembrane region" description="Helical" evidence="1">
    <location>
        <begin position="102"/>
        <end position="120"/>
    </location>
</feature>
<comment type="caution">
    <text evidence="2">The sequence shown here is derived from an EMBL/GenBank/DDBJ whole genome shotgun (WGS) entry which is preliminary data.</text>
</comment>
<gene>
    <name evidence="2" type="ORF">BKP35_16530</name>
</gene>
<organism evidence="2 3">
    <name type="scientific">Anaerobacillus arseniciselenatis</name>
    <dbReference type="NCBI Taxonomy" id="85682"/>
    <lineage>
        <taxon>Bacteria</taxon>
        <taxon>Bacillati</taxon>
        <taxon>Bacillota</taxon>
        <taxon>Bacilli</taxon>
        <taxon>Bacillales</taxon>
        <taxon>Bacillaceae</taxon>
        <taxon>Anaerobacillus</taxon>
    </lineage>
</organism>
<dbReference type="Proteomes" id="UP000180098">
    <property type="component" value="Unassembled WGS sequence"/>
</dbReference>
<keyword evidence="1" id="KW-0472">Membrane</keyword>
<protein>
    <recommendedName>
        <fullName evidence="4">Type II secretion system protein GspF domain-containing protein</fullName>
    </recommendedName>
</protein>
<evidence type="ECO:0000313" key="3">
    <source>
        <dbReference type="Proteomes" id="UP000180098"/>
    </source>
</evidence>
<sequence>MIFSNSTWIYLIVLAIPLYISYIFLMSSLKDVRTKKRFRFKSYYVRNKIEANNGYLKSKKYDELFRSMSLPTWINSVHYNLVRLIFGIVALAIFLMNNIFSISIVPSIWFYVIASIPIIMEPTKNMPSYHLLLLFKKIIDNKKNSENYQLYHEIMNEFHTKGKNLDNLYHLIYSLRPYFKQIRPTLENMLPLLRDYKYEEAWALFSNEIGTKEAKNLALLMQEVENTSVENAIKKLELRKSEFANSLYESLKDYLAIKHAVIYAIVLVGGFFVVINPFVAFWLWHRLTMNEINNFQILIGG</sequence>
<accession>A0A1S2LB47</accession>
<dbReference type="EMBL" id="MLQQ01000044">
    <property type="protein sequence ID" value="OIJ09460.1"/>
    <property type="molecule type" value="Genomic_DNA"/>
</dbReference>
<feature type="transmembrane region" description="Helical" evidence="1">
    <location>
        <begin position="6"/>
        <end position="29"/>
    </location>
</feature>
<keyword evidence="1" id="KW-1133">Transmembrane helix</keyword>
<keyword evidence="3" id="KW-1185">Reference proteome</keyword>
<dbReference type="OrthoDB" id="2943653at2"/>
<feature type="transmembrane region" description="Helical" evidence="1">
    <location>
        <begin position="77"/>
        <end position="96"/>
    </location>
</feature>
<keyword evidence="1" id="KW-0812">Transmembrane</keyword>
<name>A0A1S2LB47_9BACI</name>
<feature type="transmembrane region" description="Helical" evidence="1">
    <location>
        <begin position="260"/>
        <end position="284"/>
    </location>
</feature>